<dbReference type="AlphaFoldDB" id="A0AAD8LH59"/>
<keyword evidence="2" id="KW-1185">Reference proteome</keyword>
<proteinExistence type="predicted"/>
<accession>A0AAD8LH59</accession>
<dbReference type="EMBL" id="JAUHHV010000001">
    <property type="protein sequence ID" value="KAK1440739.1"/>
    <property type="molecule type" value="Genomic_DNA"/>
</dbReference>
<dbReference type="Proteomes" id="UP001229421">
    <property type="component" value="Unassembled WGS sequence"/>
</dbReference>
<evidence type="ECO:0000313" key="1">
    <source>
        <dbReference type="EMBL" id="KAK1440739.1"/>
    </source>
</evidence>
<name>A0AAD8LH59_TARER</name>
<evidence type="ECO:0000313" key="2">
    <source>
        <dbReference type="Proteomes" id="UP001229421"/>
    </source>
</evidence>
<reference evidence="1" key="1">
    <citation type="journal article" date="2023" name="bioRxiv">
        <title>Improved chromosome-level genome assembly for marigold (Tagetes erecta).</title>
        <authorList>
            <person name="Jiang F."/>
            <person name="Yuan L."/>
            <person name="Wang S."/>
            <person name="Wang H."/>
            <person name="Xu D."/>
            <person name="Wang A."/>
            <person name="Fan W."/>
        </authorList>
    </citation>
    <scope>NUCLEOTIDE SEQUENCE</scope>
    <source>
        <strain evidence="1">WSJ</strain>
        <tissue evidence="1">Leaf</tissue>
    </source>
</reference>
<comment type="caution">
    <text evidence="1">The sequence shown here is derived from an EMBL/GenBank/DDBJ whole genome shotgun (WGS) entry which is preliminary data.</text>
</comment>
<organism evidence="1 2">
    <name type="scientific">Tagetes erecta</name>
    <name type="common">African marigold</name>
    <dbReference type="NCBI Taxonomy" id="13708"/>
    <lineage>
        <taxon>Eukaryota</taxon>
        <taxon>Viridiplantae</taxon>
        <taxon>Streptophyta</taxon>
        <taxon>Embryophyta</taxon>
        <taxon>Tracheophyta</taxon>
        <taxon>Spermatophyta</taxon>
        <taxon>Magnoliopsida</taxon>
        <taxon>eudicotyledons</taxon>
        <taxon>Gunneridae</taxon>
        <taxon>Pentapetalae</taxon>
        <taxon>asterids</taxon>
        <taxon>campanulids</taxon>
        <taxon>Asterales</taxon>
        <taxon>Asteraceae</taxon>
        <taxon>Asteroideae</taxon>
        <taxon>Heliantheae alliance</taxon>
        <taxon>Tageteae</taxon>
        <taxon>Tagetes</taxon>
    </lineage>
</organism>
<gene>
    <name evidence="1" type="ORF">QVD17_06570</name>
</gene>
<protein>
    <submittedName>
        <fullName evidence="1">Uncharacterized protein</fullName>
    </submittedName>
</protein>
<sequence length="158" mass="18532">MQRTIKYKLGHYCQGHHMDPSGMRSLPKYLQTHRQRDIDTPFDSFKEKEATMMIKMIMRIVKTITLVILMLVKRASMSYMVQQVMGNNQVLFKELRKSRGKIRSFLLVSLSWPPLIRLLEVARVKHLKTKQRFKKLAKMVVAVAEAVLPKEYVTNDIL</sequence>